<feature type="compositionally biased region" description="Acidic residues" evidence="2">
    <location>
        <begin position="481"/>
        <end position="499"/>
    </location>
</feature>
<feature type="region of interest" description="Disordered" evidence="2">
    <location>
        <begin position="946"/>
        <end position="1041"/>
    </location>
</feature>
<feature type="region of interest" description="Disordered" evidence="2">
    <location>
        <begin position="481"/>
        <end position="516"/>
    </location>
</feature>
<feature type="region of interest" description="Disordered" evidence="2">
    <location>
        <begin position="1645"/>
        <end position="1677"/>
    </location>
</feature>
<feature type="region of interest" description="Disordered" evidence="2">
    <location>
        <begin position="1561"/>
        <end position="1586"/>
    </location>
</feature>
<feature type="region of interest" description="Disordered" evidence="2">
    <location>
        <begin position="1287"/>
        <end position="1313"/>
    </location>
</feature>
<dbReference type="KEGG" id="dvi:6634274"/>
<feature type="region of interest" description="Disordered" evidence="2">
    <location>
        <begin position="160"/>
        <end position="185"/>
    </location>
</feature>
<feature type="compositionally biased region" description="Polar residues" evidence="2">
    <location>
        <begin position="69"/>
        <end position="89"/>
    </location>
</feature>
<feature type="region of interest" description="Disordered" evidence="2">
    <location>
        <begin position="1177"/>
        <end position="1197"/>
    </location>
</feature>
<dbReference type="PANTHER" id="PTHR20916">
    <property type="entry name" value="CYSTEINE AND GLYCINE-RICH PROTEIN 2 BINDING PROTEIN"/>
    <property type="match status" value="1"/>
</dbReference>
<feature type="compositionally biased region" description="Polar residues" evidence="2">
    <location>
        <begin position="595"/>
        <end position="606"/>
    </location>
</feature>
<feature type="compositionally biased region" description="Basic and acidic residues" evidence="2">
    <location>
        <begin position="827"/>
        <end position="842"/>
    </location>
</feature>
<feature type="compositionally biased region" description="Basic and acidic residues" evidence="2">
    <location>
        <begin position="866"/>
        <end position="875"/>
    </location>
</feature>
<proteinExistence type="predicted"/>
<keyword evidence="4" id="KW-1185">Reference proteome</keyword>
<name>A0A0Q9W6L8_DROVI</name>
<sequence length="1677" mass="188304">MPLRSPTSVVTTIIQLQDRLRRCNASCHPPSIICISNNSSSNLLVLITSAIIRLALYPLRLKGDAEVQSPNHQSCYKSNGASAQNRFTSQRSPYDSAQQQQQQYVPPSEQQAPEPKKYTGSAIPSRSFKILQAMTTPENAEHKIHTELDSDLENIELNEAKNNNNNNNNHNNINHNNENNDNIRKSNHNREINSKINKRHSYASATPTPPPITDTNTNASHGIYSSSSSLSSDSSCAPQVQPERSQSVPPHYPYAYGYPFPWYMPPPNHPAPGQNSGEPPQVLNWPYPYPYPPPMPLSVDGKQAPYPYYYPYYLPPPPAYGQPATPNETLQHGYHPQFVPSYGPYPYPVAPSLSQSSAESRASSVLPDIIITPSTDDMPSKVIMQHHIKVEPREPPKRAHSVEIEELVSRSKTRNICSNKEEVIDMLSQRLANINKIAGGNTQDNLSNQLQKSYAGEHLKELGARSPSENASPVLITAMLDDNDDSESDDSSDEDEEDTDTPKHAGHNSPSPLQAIKSVTNVQIYKGLGEMPAEHLQSESEDDDGTTADEMLDEEEQECLIEELDDDYVVEEDLSTIYEEESELERSSNYAKTIINHNGSSASNATIGARQVEEDDLEQQIEDNDRDDDDDDDESNSVTVRLPLRFSFSRSSNDENIATVEVGSSTQIEERRQSISLDSKRNSFSVAKIESDNEEDNDCEVSVTISLSNSSRSNSVEKSALLPSAIKASTEDVSTSFSLGKRNKFLADTQNGELTNNIAMLMPTKDVEVTSEAPKEEFDFFATLLATKMQAQKMMEQSKSYWKTTEAKPEEQAKEPAPNETVKLRVKQNEEEAKKPRPKSCDISKTQESLEAAKNSFWSTFATAAKEPEPPHEPEQSDEEIDFWEIVENSKEKSQRAKKQKTVTYIPLQKETVDEVEHWTTTLKANVKYMPQSQCAEVHFVVEENPGAEDTNEDEEDFWASVEKAKSENSEKQPELEFWSDQSADTRDENPNVNITEPIAEEEDIDFWADIKSSQGSYDNKENDFKFDPTKYPEEPREVDTDEEIDFWTEIESNRNPDDDDVTFHKSATFWARKERQNSVEETPYKPVETKPFRAKLPDEPAVEIDLWATLEGARGEEPEIVDPLLEQEQMLAAQYEEIEHEEDEKSHKLEQSAPQTPEPNLDAVETMSLASMHEPATVHTWTPSTHTNMDLESGDEPDFWADIEQERGKNDQLEEAEQKRHNYRQAMAFFNTSIDEHKVQQKVQPNRSSVILESAEPTDLELGSPGAYEIVGEDGIVVEQHGLQTVSAEDEDREATTPTNQLPEVYVEPEPEQQRKLLANGLPDLGVSEAPKISVRERINVFETSPPTTTGPTPPNKAMTIHSLSVDSGRGKGQLSRNSSTQRSESEIEEDDSGVTDMNRQMSETDTESESFPELRKMTSYQRAATHSRLFKLLQDENDLPEASEAGQADEFQLKPSRRKIVHNVSITRRQNPNALSEAETMTQRRERLSLPLRKNTSIDADNPSTPNSPASPIVGPSPSKQRVVSDKLVNELVQSLLLKSDSTHLRKLPMERLQAAAKRALAEEMDSMDNSSLDSTPAPTPKQDKEYADYYSSWTEASGGEEIVPSKAFRALQDPRRSPWTVRCPRVLSSKTINRDLARVTESPEILSNRSSKSPECFKQQSGSREHSVSSWRKA</sequence>
<dbReference type="OrthoDB" id="6107953at2759"/>
<feature type="region of interest" description="Disordered" evidence="2">
    <location>
        <begin position="1341"/>
        <end position="1420"/>
    </location>
</feature>
<feature type="compositionally biased region" description="Polar residues" evidence="2">
    <location>
        <begin position="1648"/>
        <end position="1665"/>
    </location>
</feature>
<feature type="coiled-coil region" evidence="1">
    <location>
        <begin position="1207"/>
        <end position="1234"/>
    </location>
</feature>
<reference evidence="3 4" key="1">
    <citation type="journal article" date="2007" name="Nature">
        <title>Evolution of genes and genomes on the Drosophila phylogeny.</title>
        <authorList>
            <consortium name="Drosophila 12 Genomes Consortium"/>
            <person name="Clark A.G."/>
            <person name="Eisen M.B."/>
            <person name="Smith D.R."/>
            <person name="Bergman C.M."/>
            <person name="Oliver B."/>
            <person name="Markow T.A."/>
            <person name="Kaufman T.C."/>
            <person name="Kellis M."/>
            <person name="Gelbart W."/>
            <person name="Iyer V.N."/>
            <person name="Pollard D.A."/>
            <person name="Sackton T.B."/>
            <person name="Larracuente A.M."/>
            <person name="Singh N.D."/>
            <person name="Abad J.P."/>
            <person name="Abt D.N."/>
            <person name="Adryan B."/>
            <person name="Aguade M."/>
            <person name="Akashi H."/>
            <person name="Anderson W.W."/>
            <person name="Aquadro C.F."/>
            <person name="Ardell D.H."/>
            <person name="Arguello R."/>
            <person name="Artieri C.G."/>
            <person name="Barbash D.A."/>
            <person name="Barker D."/>
            <person name="Barsanti P."/>
            <person name="Batterham P."/>
            <person name="Batzoglou S."/>
            <person name="Begun D."/>
            <person name="Bhutkar A."/>
            <person name="Blanco E."/>
            <person name="Bosak S.A."/>
            <person name="Bradley R.K."/>
            <person name="Brand A.D."/>
            <person name="Brent M.R."/>
            <person name="Brooks A.N."/>
            <person name="Brown R.H."/>
            <person name="Butlin R.K."/>
            <person name="Caggese C."/>
            <person name="Calvi B.R."/>
            <person name="Bernardo de Carvalho A."/>
            <person name="Caspi A."/>
            <person name="Castrezana S."/>
            <person name="Celniker S.E."/>
            <person name="Chang J.L."/>
            <person name="Chapple C."/>
            <person name="Chatterji S."/>
            <person name="Chinwalla A."/>
            <person name="Civetta A."/>
            <person name="Clifton S.W."/>
            <person name="Comeron J.M."/>
            <person name="Costello J.C."/>
            <person name="Coyne J.A."/>
            <person name="Daub J."/>
            <person name="David R.G."/>
            <person name="Delcher A.L."/>
            <person name="Delehaunty K."/>
            <person name="Do C.B."/>
            <person name="Ebling H."/>
            <person name="Edwards K."/>
            <person name="Eickbush T."/>
            <person name="Evans J.D."/>
            <person name="Filipski A."/>
            <person name="Findeiss S."/>
            <person name="Freyhult E."/>
            <person name="Fulton L."/>
            <person name="Fulton R."/>
            <person name="Garcia A.C."/>
            <person name="Gardiner A."/>
            <person name="Garfield D.A."/>
            <person name="Garvin B.E."/>
            <person name="Gibson G."/>
            <person name="Gilbert D."/>
            <person name="Gnerre S."/>
            <person name="Godfrey J."/>
            <person name="Good R."/>
            <person name="Gotea V."/>
            <person name="Gravely B."/>
            <person name="Greenberg A.J."/>
            <person name="Griffiths-Jones S."/>
            <person name="Gross S."/>
            <person name="Guigo R."/>
            <person name="Gustafson E.A."/>
            <person name="Haerty W."/>
            <person name="Hahn M.W."/>
            <person name="Halligan D.L."/>
            <person name="Halpern A.L."/>
            <person name="Halter G.M."/>
            <person name="Han M.V."/>
            <person name="Heger A."/>
            <person name="Hillier L."/>
            <person name="Hinrichs A.S."/>
            <person name="Holmes I."/>
            <person name="Hoskins R.A."/>
            <person name="Hubisz M.J."/>
            <person name="Hultmark D."/>
            <person name="Huntley M.A."/>
            <person name="Jaffe D.B."/>
            <person name="Jagadeeshan S."/>
            <person name="Jeck W.R."/>
            <person name="Johnson J."/>
            <person name="Jones C.D."/>
            <person name="Jordan W.C."/>
            <person name="Karpen G.H."/>
            <person name="Kataoka E."/>
            <person name="Keightley P.D."/>
            <person name="Kheradpour P."/>
            <person name="Kirkness E.F."/>
            <person name="Koerich L.B."/>
            <person name="Kristiansen K."/>
            <person name="Kudrna D."/>
            <person name="Kulathinal R.J."/>
            <person name="Kumar S."/>
            <person name="Kwok R."/>
            <person name="Lander E."/>
            <person name="Langley C.H."/>
            <person name="Lapoint R."/>
            <person name="Lazzaro B.P."/>
            <person name="Lee S.J."/>
            <person name="Levesque L."/>
            <person name="Li R."/>
            <person name="Lin C.F."/>
            <person name="Lin M.F."/>
            <person name="Lindblad-Toh K."/>
            <person name="Llopart A."/>
            <person name="Long M."/>
            <person name="Low L."/>
            <person name="Lozovsky E."/>
            <person name="Lu J."/>
            <person name="Luo M."/>
            <person name="Machado C.A."/>
            <person name="Makalowski W."/>
            <person name="Marzo M."/>
            <person name="Matsuda M."/>
            <person name="Matzkin L."/>
            <person name="McAllister B."/>
            <person name="McBride C.S."/>
            <person name="McKernan B."/>
            <person name="McKernan K."/>
            <person name="Mendez-Lago M."/>
            <person name="Minx P."/>
            <person name="Mollenhauer M.U."/>
            <person name="Montooth K."/>
            <person name="Mount S.M."/>
            <person name="Mu X."/>
            <person name="Myers E."/>
            <person name="Negre B."/>
            <person name="Newfeld S."/>
            <person name="Nielsen R."/>
            <person name="Noor M.A."/>
            <person name="O'Grady P."/>
            <person name="Pachter L."/>
            <person name="Papaceit M."/>
            <person name="Parisi M.J."/>
            <person name="Parisi M."/>
            <person name="Parts L."/>
            <person name="Pedersen J.S."/>
            <person name="Pesole G."/>
            <person name="Phillippy A.M."/>
            <person name="Ponting C.P."/>
            <person name="Pop M."/>
            <person name="Porcelli D."/>
            <person name="Powell J.R."/>
            <person name="Prohaska S."/>
            <person name="Pruitt K."/>
            <person name="Puig M."/>
            <person name="Quesneville H."/>
            <person name="Ram K.R."/>
            <person name="Rand D."/>
            <person name="Rasmussen M.D."/>
            <person name="Reed L.K."/>
            <person name="Reenan R."/>
            <person name="Reily A."/>
            <person name="Remington K.A."/>
            <person name="Rieger T.T."/>
            <person name="Ritchie M.G."/>
            <person name="Robin C."/>
            <person name="Rogers Y.H."/>
            <person name="Rohde C."/>
            <person name="Rozas J."/>
            <person name="Rubenfield M.J."/>
            <person name="Ruiz A."/>
            <person name="Russo S."/>
            <person name="Salzberg S.L."/>
            <person name="Sanchez-Gracia A."/>
            <person name="Saranga D.J."/>
            <person name="Sato H."/>
            <person name="Schaeffer S.W."/>
            <person name="Schatz M.C."/>
            <person name="Schlenke T."/>
            <person name="Schwartz R."/>
            <person name="Segarra C."/>
            <person name="Singh R.S."/>
            <person name="Sirot L."/>
            <person name="Sirota M."/>
            <person name="Sisneros N.B."/>
            <person name="Smith C.D."/>
            <person name="Smith T.F."/>
            <person name="Spieth J."/>
            <person name="Stage D.E."/>
            <person name="Stark A."/>
            <person name="Stephan W."/>
            <person name="Strausberg R.L."/>
            <person name="Strempel S."/>
            <person name="Sturgill D."/>
            <person name="Sutton G."/>
            <person name="Sutton G.G."/>
            <person name="Tao W."/>
            <person name="Teichmann S."/>
            <person name="Tobari Y.N."/>
            <person name="Tomimura Y."/>
            <person name="Tsolas J.M."/>
            <person name="Valente V.L."/>
            <person name="Venter E."/>
            <person name="Venter J.C."/>
            <person name="Vicario S."/>
            <person name="Vieira F.G."/>
            <person name="Vilella A.J."/>
            <person name="Villasante A."/>
            <person name="Walenz B."/>
            <person name="Wang J."/>
            <person name="Wasserman M."/>
            <person name="Watts T."/>
            <person name="Wilson D."/>
            <person name="Wilson R.K."/>
            <person name="Wing R.A."/>
            <person name="Wolfner M.F."/>
            <person name="Wong A."/>
            <person name="Wong G.K."/>
            <person name="Wu C.I."/>
            <person name="Wu G."/>
            <person name="Yamamoto D."/>
            <person name="Yang H.P."/>
            <person name="Yang S.P."/>
            <person name="Yorke J.A."/>
            <person name="Yoshida K."/>
            <person name="Zdobnov E."/>
            <person name="Zhang P."/>
            <person name="Zhang Y."/>
            <person name="Zimin A.V."/>
            <person name="Baldwin J."/>
            <person name="Abdouelleil A."/>
            <person name="Abdulkadir J."/>
            <person name="Abebe A."/>
            <person name="Abera B."/>
            <person name="Abreu J."/>
            <person name="Acer S.C."/>
            <person name="Aftuck L."/>
            <person name="Alexander A."/>
            <person name="An P."/>
            <person name="Anderson E."/>
            <person name="Anderson S."/>
            <person name="Arachi H."/>
            <person name="Azer M."/>
            <person name="Bachantsang P."/>
            <person name="Barry A."/>
            <person name="Bayul T."/>
            <person name="Berlin A."/>
            <person name="Bessette D."/>
            <person name="Bloom T."/>
            <person name="Blye J."/>
            <person name="Boguslavskiy L."/>
            <person name="Bonnet C."/>
            <person name="Boukhgalter B."/>
            <person name="Bourzgui I."/>
            <person name="Brown A."/>
            <person name="Cahill P."/>
            <person name="Channer S."/>
            <person name="Cheshatsang Y."/>
            <person name="Chuda L."/>
            <person name="Citroen M."/>
            <person name="Collymore A."/>
            <person name="Cooke P."/>
            <person name="Costello M."/>
            <person name="D'Aco K."/>
            <person name="Daza R."/>
            <person name="De Haan G."/>
            <person name="DeGray S."/>
            <person name="DeMaso C."/>
            <person name="Dhargay N."/>
            <person name="Dooley K."/>
            <person name="Dooley E."/>
            <person name="Doricent M."/>
            <person name="Dorje P."/>
            <person name="Dorjee K."/>
            <person name="Dupes A."/>
            <person name="Elong R."/>
            <person name="Falk J."/>
            <person name="Farina A."/>
            <person name="Faro S."/>
            <person name="Ferguson D."/>
            <person name="Fisher S."/>
            <person name="Foley C.D."/>
            <person name="Franke A."/>
            <person name="Friedrich D."/>
            <person name="Gadbois L."/>
            <person name="Gearin G."/>
            <person name="Gearin C.R."/>
            <person name="Giannoukos G."/>
            <person name="Goode T."/>
            <person name="Graham J."/>
            <person name="Grandbois E."/>
            <person name="Grewal S."/>
            <person name="Gyaltsen K."/>
            <person name="Hafez N."/>
            <person name="Hagos B."/>
            <person name="Hall J."/>
            <person name="Henson C."/>
            <person name="Hollinger A."/>
            <person name="Honan T."/>
            <person name="Huard M.D."/>
            <person name="Hughes L."/>
            <person name="Hurhula B."/>
            <person name="Husby M.E."/>
            <person name="Kamat A."/>
            <person name="Kanga B."/>
            <person name="Kashin S."/>
            <person name="Khazanovich D."/>
            <person name="Kisner P."/>
            <person name="Lance K."/>
            <person name="Lara M."/>
            <person name="Lee W."/>
            <person name="Lennon N."/>
            <person name="Letendre F."/>
            <person name="LeVine R."/>
            <person name="Lipovsky A."/>
            <person name="Liu X."/>
            <person name="Liu J."/>
            <person name="Liu S."/>
            <person name="Lokyitsang T."/>
            <person name="Lokyitsang Y."/>
            <person name="Lubonja R."/>
            <person name="Lui A."/>
            <person name="MacDonald P."/>
            <person name="Magnisalis V."/>
            <person name="Maru K."/>
            <person name="Matthews C."/>
            <person name="McCusker W."/>
            <person name="McDonough S."/>
            <person name="Mehta T."/>
            <person name="Meldrim J."/>
            <person name="Meneus L."/>
            <person name="Mihai O."/>
            <person name="Mihalev A."/>
            <person name="Mihova T."/>
            <person name="Mittelman R."/>
            <person name="Mlenga V."/>
            <person name="Montmayeur A."/>
            <person name="Mulrain L."/>
            <person name="Navidi A."/>
            <person name="Naylor J."/>
            <person name="Negash T."/>
            <person name="Nguyen T."/>
            <person name="Nguyen N."/>
            <person name="Nicol R."/>
            <person name="Norbu C."/>
            <person name="Norbu N."/>
            <person name="Novod N."/>
            <person name="O'Neill B."/>
            <person name="Osman S."/>
            <person name="Markiewicz E."/>
            <person name="Oyono O.L."/>
            <person name="Patti C."/>
            <person name="Phunkhang P."/>
            <person name="Pierre F."/>
            <person name="Priest M."/>
            <person name="Raghuraman S."/>
            <person name="Rege F."/>
            <person name="Reyes R."/>
            <person name="Rise C."/>
            <person name="Rogov P."/>
            <person name="Ross K."/>
            <person name="Ryan E."/>
            <person name="Settipalli S."/>
            <person name="Shea T."/>
            <person name="Sherpa N."/>
            <person name="Shi L."/>
            <person name="Shih D."/>
            <person name="Sparrow T."/>
            <person name="Spaulding J."/>
            <person name="Stalker J."/>
            <person name="Stange-Thomann N."/>
            <person name="Stavropoulos S."/>
            <person name="Stone C."/>
            <person name="Strader C."/>
            <person name="Tesfaye S."/>
            <person name="Thomson T."/>
            <person name="Thoulutsang Y."/>
            <person name="Thoulutsang D."/>
            <person name="Topham K."/>
            <person name="Topping I."/>
            <person name="Tsamla T."/>
            <person name="Vassiliev H."/>
            <person name="Vo A."/>
            <person name="Wangchuk T."/>
            <person name="Wangdi T."/>
            <person name="Weiand M."/>
            <person name="Wilkinson J."/>
            <person name="Wilson A."/>
            <person name="Yadav S."/>
            <person name="Young G."/>
            <person name="Yu Q."/>
            <person name="Zembek L."/>
            <person name="Zhong D."/>
            <person name="Zimmer A."/>
            <person name="Zwirko Z."/>
            <person name="Jaffe D.B."/>
            <person name="Alvarez P."/>
            <person name="Brockman W."/>
            <person name="Butler J."/>
            <person name="Chin C."/>
            <person name="Gnerre S."/>
            <person name="Grabherr M."/>
            <person name="Kleber M."/>
            <person name="Mauceli E."/>
            <person name="MacCallum I."/>
        </authorList>
    </citation>
    <scope>NUCLEOTIDE SEQUENCE [LARGE SCALE GENOMIC DNA]</scope>
    <source>
        <strain evidence="4">Tucson 15010-1051.87</strain>
    </source>
</reference>
<feature type="region of interest" description="Disordered" evidence="2">
    <location>
        <begin position="1134"/>
        <end position="1161"/>
    </location>
</feature>
<feature type="compositionally biased region" description="Basic and acidic residues" evidence="2">
    <location>
        <begin position="963"/>
        <end position="975"/>
    </location>
</feature>
<gene>
    <name evidence="3" type="primary">Dvir\GJ17964</name>
    <name evidence="3" type="ORF">Dvir_GJ17964</name>
</gene>
<organism evidence="3 4">
    <name type="scientific">Drosophila virilis</name>
    <name type="common">Fruit fly</name>
    <dbReference type="NCBI Taxonomy" id="7244"/>
    <lineage>
        <taxon>Eukaryota</taxon>
        <taxon>Metazoa</taxon>
        <taxon>Ecdysozoa</taxon>
        <taxon>Arthropoda</taxon>
        <taxon>Hexapoda</taxon>
        <taxon>Insecta</taxon>
        <taxon>Pterygota</taxon>
        <taxon>Neoptera</taxon>
        <taxon>Endopterygota</taxon>
        <taxon>Diptera</taxon>
        <taxon>Brachycera</taxon>
        <taxon>Muscomorpha</taxon>
        <taxon>Ephydroidea</taxon>
        <taxon>Drosophilidae</taxon>
        <taxon>Drosophila</taxon>
    </lineage>
</organism>
<feature type="compositionally biased region" description="Low complexity" evidence="2">
    <location>
        <begin position="225"/>
        <end position="235"/>
    </location>
</feature>
<feature type="region of interest" description="Disordered" evidence="2">
    <location>
        <begin position="198"/>
        <end position="248"/>
    </location>
</feature>
<feature type="region of interest" description="Disordered" evidence="2">
    <location>
        <begin position="1473"/>
        <end position="1524"/>
    </location>
</feature>
<evidence type="ECO:0000313" key="3">
    <source>
        <dbReference type="EMBL" id="KRF77943.1"/>
    </source>
</evidence>
<feature type="region of interest" description="Disordered" evidence="2">
    <location>
        <begin position="595"/>
        <end position="639"/>
    </location>
</feature>
<feature type="compositionally biased region" description="Polar residues" evidence="2">
    <location>
        <begin position="1496"/>
        <end position="1512"/>
    </location>
</feature>
<feature type="compositionally biased region" description="Basic and acidic residues" evidence="2">
    <location>
        <begin position="805"/>
        <end position="814"/>
    </location>
</feature>
<dbReference type="Proteomes" id="UP000008792">
    <property type="component" value="Unassembled WGS sequence"/>
</dbReference>
<feature type="compositionally biased region" description="Polar residues" evidence="2">
    <location>
        <begin position="1570"/>
        <end position="1579"/>
    </location>
</feature>
<feature type="compositionally biased region" description="Acidic residues" evidence="2">
    <location>
        <begin position="539"/>
        <end position="568"/>
    </location>
</feature>
<dbReference type="EMBL" id="CH940654">
    <property type="protein sequence ID" value="KRF77943.1"/>
    <property type="molecule type" value="Genomic_DNA"/>
</dbReference>
<evidence type="ECO:0000313" key="4">
    <source>
        <dbReference type="Proteomes" id="UP000008792"/>
    </source>
</evidence>
<feature type="compositionally biased region" description="Acidic residues" evidence="2">
    <location>
        <begin position="613"/>
        <end position="635"/>
    </location>
</feature>
<dbReference type="PANTHER" id="PTHR20916:SF18">
    <property type="entry name" value="IPT_TIG DOMAIN-CONTAINING PROTEIN"/>
    <property type="match status" value="1"/>
</dbReference>
<feature type="compositionally biased region" description="Acidic residues" evidence="2">
    <location>
        <begin position="946"/>
        <end position="958"/>
    </location>
</feature>
<feature type="compositionally biased region" description="Low complexity" evidence="2">
    <location>
        <begin position="160"/>
        <end position="180"/>
    </location>
</feature>
<feature type="compositionally biased region" description="Polar residues" evidence="2">
    <location>
        <begin position="236"/>
        <end position="248"/>
    </location>
</feature>
<accession>A0A0Q9W6L8</accession>
<feature type="region of interest" description="Disordered" evidence="2">
    <location>
        <begin position="530"/>
        <end position="568"/>
    </location>
</feature>
<feature type="region of interest" description="Disordered" evidence="2">
    <location>
        <begin position="861"/>
        <end position="882"/>
    </location>
</feature>
<evidence type="ECO:0000256" key="1">
    <source>
        <dbReference type="SAM" id="Coils"/>
    </source>
</evidence>
<feature type="region of interest" description="Disordered" evidence="2">
    <location>
        <begin position="69"/>
        <end position="121"/>
    </location>
</feature>
<feature type="compositionally biased region" description="Basic and acidic residues" evidence="2">
    <location>
        <begin position="1019"/>
        <end position="1039"/>
    </location>
</feature>
<feature type="compositionally biased region" description="Polar residues" evidence="2">
    <location>
        <begin position="1180"/>
        <end position="1191"/>
    </location>
</feature>
<evidence type="ECO:0000256" key="2">
    <source>
        <dbReference type="SAM" id="MobiDB-lite"/>
    </source>
</evidence>
<protein>
    <submittedName>
        <fullName evidence="3">Uncharacterized protein, isoform I</fullName>
    </submittedName>
</protein>
<feature type="compositionally biased region" description="Low complexity" evidence="2">
    <location>
        <begin position="90"/>
        <end position="111"/>
    </location>
</feature>
<keyword evidence="1" id="KW-0175">Coiled coil</keyword>
<feature type="region of interest" description="Disordered" evidence="2">
    <location>
        <begin position="800"/>
        <end position="845"/>
    </location>
</feature>